<dbReference type="Proteomes" id="UP000018208">
    <property type="component" value="Unassembled WGS sequence"/>
</dbReference>
<dbReference type="GeneID" id="94294427"/>
<comment type="caution">
    <text evidence="2">The sequence shown here is derived from an EMBL/GenBank/DDBJ whole genome shotgun (WGS) entry which is preliminary data.</text>
</comment>
<reference evidence="2" key="1">
    <citation type="journal article" date="2014" name="PLoS Genet.">
        <title>The Genome of Spironucleus salmonicida Highlights a Fish Pathogen Adapted to Fluctuating Environments.</title>
        <authorList>
            <person name="Xu F."/>
            <person name="Jerlstrom-Hultqvist J."/>
            <person name="Einarsson E."/>
            <person name="Astvaldsson A."/>
            <person name="Svard S.G."/>
            <person name="Andersson J.O."/>
        </authorList>
    </citation>
    <scope>NUCLEOTIDE SEQUENCE</scope>
    <source>
        <strain evidence="2">ATCC 50377</strain>
    </source>
</reference>
<dbReference type="AlphaFoldDB" id="A0A9P8LZY3"/>
<reference evidence="2" key="2">
    <citation type="submission" date="2020-12" db="EMBL/GenBank/DDBJ databases">
        <title>New Spironucleus salmonicida genome in near-complete chromosomes.</title>
        <authorList>
            <person name="Xu F."/>
            <person name="Kurt Z."/>
            <person name="Jimenez-Gonzalez A."/>
            <person name="Astvaldsson A."/>
            <person name="Andersson J.O."/>
            <person name="Svard S.G."/>
        </authorList>
    </citation>
    <scope>NUCLEOTIDE SEQUENCE</scope>
    <source>
        <strain evidence="2">ATCC 50377</strain>
    </source>
</reference>
<proteinExistence type="predicted"/>
<evidence type="ECO:0000313" key="3">
    <source>
        <dbReference type="Proteomes" id="UP000018208"/>
    </source>
</evidence>
<protein>
    <submittedName>
        <fullName evidence="2">Uncharacterized protein</fullName>
    </submittedName>
</protein>
<evidence type="ECO:0000313" key="1">
    <source>
        <dbReference type="EMBL" id="KAH0577056.1"/>
    </source>
</evidence>
<dbReference type="KEGG" id="ssao:94294427"/>
<sequence>MNFSLGADGMIRISSTSQTLSFFERIQAAAALSPDSEARISQAMAQLIPDAPQRFQGASPQPNMGQARQDFTAFLFSRHAPGAFDEARLLTLRLENLDNALAFLPHAALSEFVGRYISLASLRDETISELVYTYLDPSSPTGVETHVFRLFAYRNLQMVENPVHRFMYTLIWGLVDIPRFALYLKTPERDCTLRLIQLELIIRLKAMKQEVDPSIEMGASQALALTYALGLVSIGDRWYFPSFDQISRFAVQDQAFHPQYLHKLYYLSSSIAVSFSEIETLLQSEAGPIAPFSSRKYVPQTGYHFPVKNAQLGQFMNKGATLEAGEFFSKGSLPFLDVFSVITLYGDTTVQMELPGLDVAMKLEKQMADGVSERIPLPSQQFSETALGHYLQVLAFLDVPIGSKLSFPVHIFDEIEVFEDERQQKFIQDIQQRQIQISDDSSIFGLQFLPAFYLTGSIFFNASLKQAFSFLLSFLFSPTPDSLFALTYQFKAQFYVSNFNSPFHKEIQGFSRTVYFNLLQQLYMHCDDWNSLLSLFGLYYDFDPNSQHTKTTLSMIGTKILSLKKPHLLPRDTYDTSALREAIQILYNKIDIPKILSLEGDCRGFIAPVVIENITQAAQYYQQIMLRYFGSGPRIDFLLPNLVSPLAQESKNLIIQALLVYQKTTIPAINAARLFLDYFECNVPNYVLLRLCLVRYFDQRPSFSTFLATAADSKAYSEFVFESYLPPYNYRCKANIAKKWAPAYRFNLELIKGAEIELVRLGFVAPLNQNFWVSG</sequence>
<keyword evidence="3" id="KW-1185">Reference proteome</keyword>
<accession>A0A9P8LZY3</accession>
<evidence type="ECO:0000313" key="2">
    <source>
        <dbReference type="EMBL" id="KAH0577063.1"/>
    </source>
</evidence>
<dbReference type="EMBL" id="AUWU02000001">
    <property type="protein sequence ID" value="KAH0577063.1"/>
    <property type="molecule type" value="Genomic_DNA"/>
</dbReference>
<dbReference type="RefSeq" id="XP_067767829.1">
    <property type="nucleotide sequence ID" value="XM_067904347.1"/>
</dbReference>
<dbReference type="EMBL" id="AUWU02000001">
    <property type="protein sequence ID" value="KAH0577056.1"/>
    <property type="molecule type" value="Genomic_DNA"/>
</dbReference>
<name>A0A9P8LZY3_9EUKA</name>
<organism evidence="2 3">
    <name type="scientific">Spironucleus salmonicida</name>
    <dbReference type="NCBI Taxonomy" id="348837"/>
    <lineage>
        <taxon>Eukaryota</taxon>
        <taxon>Metamonada</taxon>
        <taxon>Diplomonadida</taxon>
        <taxon>Hexamitidae</taxon>
        <taxon>Hexamitinae</taxon>
        <taxon>Spironucleus</taxon>
    </lineage>
</organism>
<gene>
    <name evidence="1" type="ORF">SS50377_20404</name>
    <name evidence="2" type="ORF">SS50377_20411</name>
</gene>